<protein>
    <submittedName>
        <fullName evidence="2">Metallophosphoesterase family protein</fullName>
    </submittedName>
</protein>
<dbReference type="EMBL" id="CP139781">
    <property type="protein sequence ID" value="WRQ88605.1"/>
    <property type="molecule type" value="Genomic_DNA"/>
</dbReference>
<dbReference type="Pfam" id="PF00149">
    <property type="entry name" value="Metallophos"/>
    <property type="match status" value="1"/>
</dbReference>
<organism evidence="2 3">
    <name type="scientific">Actomonas aquatica</name>
    <dbReference type="NCBI Taxonomy" id="2866162"/>
    <lineage>
        <taxon>Bacteria</taxon>
        <taxon>Pseudomonadati</taxon>
        <taxon>Verrucomicrobiota</taxon>
        <taxon>Opitutia</taxon>
        <taxon>Opitutales</taxon>
        <taxon>Opitutaceae</taxon>
        <taxon>Actomonas</taxon>
    </lineage>
</organism>
<dbReference type="SUPFAM" id="SSF56300">
    <property type="entry name" value="Metallo-dependent phosphatases"/>
    <property type="match status" value="1"/>
</dbReference>
<reference evidence="2 3" key="1">
    <citation type="submission" date="2021-08" db="EMBL/GenBank/DDBJ databases">
        <authorList>
            <person name="Zhang D."/>
            <person name="Zhang A."/>
            <person name="Wang L."/>
        </authorList>
    </citation>
    <scope>NUCLEOTIDE SEQUENCE [LARGE SCALE GENOMIC DNA]</scope>
    <source>
        <strain evidence="2 3">WL0086</strain>
    </source>
</reference>
<reference evidence="2 3" key="2">
    <citation type="submission" date="2023-12" db="EMBL/GenBank/DDBJ databases">
        <title>Description of an unclassified Opitutus bacterium of Verrucomicrobiota.</title>
        <authorList>
            <person name="Zhang D.-F."/>
        </authorList>
    </citation>
    <scope>NUCLEOTIDE SEQUENCE [LARGE SCALE GENOMIC DNA]</scope>
    <source>
        <strain evidence="2 3">WL0086</strain>
    </source>
</reference>
<name>A0ABZ1CE94_9BACT</name>
<dbReference type="Gene3D" id="3.60.21.10">
    <property type="match status" value="1"/>
</dbReference>
<dbReference type="Proteomes" id="UP000738431">
    <property type="component" value="Chromosome"/>
</dbReference>
<keyword evidence="3" id="KW-1185">Reference proteome</keyword>
<dbReference type="InterPro" id="IPR029052">
    <property type="entry name" value="Metallo-depent_PP-like"/>
</dbReference>
<dbReference type="InterPro" id="IPR004843">
    <property type="entry name" value="Calcineurin-like_PHP"/>
</dbReference>
<proteinExistence type="predicted"/>
<evidence type="ECO:0000259" key="1">
    <source>
        <dbReference type="Pfam" id="PF00149"/>
    </source>
</evidence>
<dbReference type="RefSeq" id="WP_221031710.1">
    <property type="nucleotide sequence ID" value="NZ_CP139781.1"/>
</dbReference>
<sequence>MKMLHVTDFHGHLPWYQWTARQAARYDLVALTGDLIDDTLSVSTEEQICVVRSLAAQLESKLLICGGNHDARELDPPHGYHDWLPDLRRHTLGSGESVIDFRGLRIGYLDWGDAPMWGDLDLLLSHQPPARCGPAIAEPEGIDWGDLSLRDYLDAELLRPRLVFSGHVHRPRRWAGCIKNTVTLNPGQAPSASAVPAHIEVDLLHRTLHWHSGTGLVDGRRLPE</sequence>
<gene>
    <name evidence="2" type="ORF">K1X11_004260</name>
</gene>
<evidence type="ECO:0000313" key="3">
    <source>
        <dbReference type="Proteomes" id="UP000738431"/>
    </source>
</evidence>
<evidence type="ECO:0000313" key="2">
    <source>
        <dbReference type="EMBL" id="WRQ88605.1"/>
    </source>
</evidence>
<accession>A0ABZ1CE94</accession>
<feature type="domain" description="Calcineurin-like phosphoesterase" evidence="1">
    <location>
        <begin position="1"/>
        <end position="171"/>
    </location>
</feature>